<dbReference type="Proteomes" id="UP001054837">
    <property type="component" value="Unassembled WGS sequence"/>
</dbReference>
<gene>
    <name evidence="1" type="ORF">CDAR_504831</name>
</gene>
<reference evidence="1 2" key="1">
    <citation type="submission" date="2021-06" db="EMBL/GenBank/DDBJ databases">
        <title>Caerostris darwini draft genome.</title>
        <authorList>
            <person name="Kono N."/>
            <person name="Arakawa K."/>
        </authorList>
    </citation>
    <scope>NUCLEOTIDE SEQUENCE [LARGE SCALE GENOMIC DNA]</scope>
</reference>
<dbReference type="EMBL" id="BPLQ01013515">
    <property type="protein sequence ID" value="GIY72768.1"/>
    <property type="molecule type" value="Genomic_DNA"/>
</dbReference>
<name>A0AAV4VTF9_9ARAC</name>
<sequence>MFTGEVLFKSNNFKLHYLTEIYHSSGFVSPEQPTVQCTSSCTETIETSLQLNRRLITFATIPEAPVQIVNGNNYYNNNKRDGEIRILWSGRVSCCSAVIARRSMPYFEEFPF</sequence>
<proteinExistence type="predicted"/>
<evidence type="ECO:0000313" key="2">
    <source>
        <dbReference type="Proteomes" id="UP001054837"/>
    </source>
</evidence>
<evidence type="ECO:0000313" key="1">
    <source>
        <dbReference type="EMBL" id="GIY72768.1"/>
    </source>
</evidence>
<protein>
    <submittedName>
        <fullName evidence="1">Uncharacterized protein</fullName>
    </submittedName>
</protein>
<accession>A0AAV4VTF9</accession>
<keyword evidence="2" id="KW-1185">Reference proteome</keyword>
<organism evidence="1 2">
    <name type="scientific">Caerostris darwini</name>
    <dbReference type="NCBI Taxonomy" id="1538125"/>
    <lineage>
        <taxon>Eukaryota</taxon>
        <taxon>Metazoa</taxon>
        <taxon>Ecdysozoa</taxon>
        <taxon>Arthropoda</taxon>
        <taxon>Chelicerata</taxon>
        <taxon>Arachnida</taxon>
        <taxon>Araneae</taxon>
        <taxon>Araneomorphae</taxon>
        <taxon>Entelegynae</taxon>
        <taxon>Araneoidea</taxon>
        <taxon>Araneidae</taxon>
        <taxon>Caerostris</taxon>
    </lineage>
</organism>
<dbReference type="AlphaFoldDB" id="A0AAV4VTF9"/>
<comment type="caution">
    <text evidence="1">The sequence shown here is derived from an EMBL/GenBank/DDBJ whole genome shotgun (WGS) entry which is preliminary data.</text>
</comment>